<keyword evidence="2" id="KW-1185">Reference proteome</keyword>
<dbReference type="Proteomes" id="UP000002872">
    <property type="component" value="Unassembled WGS sequence"/>
</dbReference>
<gene>
    <name evidence="1" type="ORF">NEQG_02284</name>
</gene>
<dbReference type="EMBL" id="GL870882">
    <property type="protein sequence ID" value="EIJ87403.1"/>
    <property type="molecule type" value="Genomic_DNA"/>
</dbReference>
<evidence type="ECO:0000313" key="1">
    <source>
        <dbReference type="EMBL" id="EIJ87403.1"/>
    </source>
</evidence>
<name>I3EDV6_NEMP3</name>
<dbReference type="InParanoid" id="I3EDV6"/>
<dbReference type="VEuPathDB" id="MicrosporidiaDB:NEQG_02284"/>
<evidence type="ECO:0000313" key="2">
    <source>
        <dbReference type="Proteomes" id="UP000002872"/>
    </source>
</evidence>
<reference evidence="1" key="1">
    <citation type="submission" date="2011-01" db="EMBL/GenBank/DDBJ databases">
        <title>The Genome Sequence of Nematocida parisii strain ERTm3.</title>
        <authorList>
            <consortium name="The Broad Institute Genome Sequencing Platform"/>
            <consortium name="The Broad Institute Genome Sequencing Center for Infectious Disease"/>
            <person name="Cuomo C."/>
            <person name="Troemel E."/>
            <person name="Young S.K."/>
            <person name="Zeng Q."/>
            <person name="Gargeya S."/>
            <person name="Fitzgerald M."/>
            <person name="Haas B."/>
            <person name="Abouelleil A."/>
            <person name="Alvarado L."/>
            <person name="Arachchi H.M."/>
            <person name="Berlin A."/>
            <person name="Chapman S.B."/>
            <person name="Gearin G."/>
            <person name="Goldberg J."/>
            <person name="Griggs A."/>
            <person name="Gujja S."/>
            <person name="Hansen M."/>
            <person name="Heiman D."/>
            <person name="Howarth C."/>
            <person name="Larimer J."/>
            <person name="Lui A."/>
            <person name="MacDonald P.J.P."/>
            <person name="McCowen C."/>
            <person name="Montmayeur A."/>
            <person name="Murphy C."/>
            <person name="Neiman D."/>
            <person name="Pearson M."/>
            <person name="Priest M."/>
            <person name="Roberts A."/>
            <person name="Saif S."/>
            <person name="Shea T."/>
            <person name="Sisk P."/>
            <person name="Stolte C."/>
            <person name="Sykes S."/>
            <person name="Wortman J."/>
            <person name="Nusbaum C."/>
            <person name="Birren B."/>
        </authorList>
    </citation>
    <scope>NUCLEOTIDE SEQUENCE</scope>
    <source>
        <strain evidence="1">ERTm3</strain>
    </source>
</reference>
<dbReference type="OrthoDB" id="10494856at2759"/>
<organism evidence="1 2">
    <name type="scientific">Nematocida parisii (strain ERTm3)</name>
    <name type="common">Nematode killer fungus</name>
    <dbReference type="NCBI Taxonomy" id="935791"/>
    <lineage>
        <taxon>Eukaryota</taxon>
        <taxon>Fungi</taxon>
        <taxon>Fungi incertae sedis</taxon>
        <taxon>Microsporidia</taxon>
        <taxon>Nematocida</taxon>
    </lineage>
</organism>
<proteinExistence type="predicted"/>
<accession>I3EDV6</accession>
<dbReference type="AlphaFoldDB" id="I3EDV6"/>
<dbReference type="HOGENOM" id="CLU_602820_0_0_1"/>
<sequence>MFNNSSYFINMVYQSKYSGEVSGMQVKITINNREAVQIIKFFIAAQKSKDVKETRPFSGPFTMSEIRTGDFIRTPSWLIKSYIYEYLETLSDLKDFIAQVYRSVSVYIHSFSINQKEEKNHANVVYNYLFHNNPKDSDFDVYMNALFQVDNIISKYKGLLAEGVMELAPTVDYFYVNTPLFQYRNFYYNAFIKKIKLLFSTLSACFLYDPKNRVYNTTHIPRLNVFLKSVDINSQTSFSYSSDAILGEYIESVHDRIALIFKNGDLLAAECKFGLFQLMESVQMLTKVNDKNNDETIQRFSKGLNDYKGEITDKFIEYAENCILNILLKYSINKCLLVKIEQPVIGYISPSSPIKDLFCNLILTYSESRNRQTRIAITLKPGNLDVSTSIIGNTPSMLGIQCLNTIKKSVGSLNTFPGSMIAHYITIERDRLQNSTQRYRTTWNDIYQCMPNQHESLDALLIYGEIFLN</sequence>
<protein>
    <submittedName>
        <fullName evidence="1">Uncharacterized protein</fullName>
    </submittedName>
</protein>